<evidence type="ECO:0000313" key="3">
    <source>
        <dbReference type="Proteomes" id="UP000001931"/>
    </source>
</evidence>
<name>Q2NHA6_METST</name>
<dbReference type="eggNOG" id="arCOG06453">
    <property type="taxonomic scope" value="Archaea"/>
</dbReference>
<evidence type="ECO:0000313" key="2">
    <source>
        <dbReference type="EMBL" id="ABC56797.1"/>
    </source>
</evidence>
<feature type="transmembrane region" description="Helical" evidence="1">
    <location>
        <begin position="72"/>
        <end position="89"/>
    </location>
</feature>
<feature type="transmembrane region" description="Helical" evidence="1">
    <location>
        <begin position="143"/>
        <end position="162"/>
    </location>
</feature>
<keyword evidence="1" id="KW-0812">Transmembrane</keyword>
<keyword evidence="1" id="KW-1133">Transmembrane helix</keyword>
<feature type="transmembrane region" description="Helical" evidence="1">
    <location>
        <begin position="29"/>
        <end position="60"/>
    </location>
</feature>
<dbReference type="AlphaFoldDB" id="Q2NHA6"/>
<dbReference type="GeneID" id="3855670"/>
<gene>
    <name evidence="2" type="ordered locus">Msp_0396</name>
</gene>
<dbReference type="STRING" id="339860.Msp_0396"/>
<dbReference type="HOGENOM" id="CLU_118894_0_0_2"/>
<dbReference type="Proteomes" id="UP000001931">
    <property type="component" value="Chromosome"/>
</dbReference>
<reference evidence="2 3" key="1">
    <citation type="journal article" date="2006" name="J. Bacteriol.">
        <title>The genome sequence of Methanosphaera stadtmanae reveals why this human intestinal archaeon is restricted to methanol and H2 for methane formation and ATP synthesis.</title>
        <authorList>
            <person name="Fricke W.F."/>
            <person name="Seedorf H."/>
            <person name="Henne A."/>
            <person name="Kruer M."/>
            <person name="Liesegang H."/>
            <person name="Hedderich R."/>
            <person name="Gottschalk G."/>
            <person name="Thauer R.K."/>
        </authorList>
    </citation>
    <scope>NUCLEOTIDE SEQUENCE [LARGE SCALE GENOMIC DNA]</scope>
    <source>
        <strain evidence="3">ATCC 43021 / DSM 3091 / JCM 11832 / MCB-3</strain>
    </source>
</reference>
<evidence type="ECO:0000256" key="1">
    <source>
        <dbReference type="SAM" id="Phobius"/>
    </source>
</evidence>
<dbReference type="KEGG" id="mst:Msp_0396"/>
<sequence length="200" mass="23163">MLFDALCYALSGFFMKFSDEAMDTKNNKVLAIITGLLCVFFTVLVCATSMDAVFIFVSILIGTALAKKVDSINHIISAIIFILLLYIIAPQFWAILLNEFGWIWLMLCIIAAYIDEKGNDFSDNKEENNEEVTLVDKFFKYRYALKVTVLIISLIGLLFRFFSITQGIYLFNPMTFICFYLFDLSYEFVGLYFDRFYDLF</sequence>
<protein>
    <submittedName>
        <fullName evidence="2">Hypothetical membrane-spanning protein</fullName>
    </submittedName>
</protein>
<dbReference type="OrthoDB" id="82045at2157"/>
<feature type="transmembrane region" description="Helical" evidence="1">
    <location>
        <begin position="168"/>
        <end position="193"/>
    </location>
</feature>
<proteinExistence type="predicted"/>
<dbReference type="EMBL" id="CP000102">
    <property type="protein sequence ID" value="ABC56797.1"/>
    <property type="molecule type" value="Genomic_DNA"/>
</dbReference>
<accession>Q2NHA6</accession>
<keyword evidence="3" id="KW-1185">Reference proteome</keyword>
<organism evidence="2 3">
    <name type="scientific">Methanosphaera stadtmanae (strain ATCC 43021 / DSM 3091 / JCM 11832 / MCB-3)</name>
    <dbReference type="NCBI Taxonomy" id="339860"/>
    <lineage>
        <taxon>Archaea</taxon>
        <taxon>Methanobacteriati</taxon>
        <taxon>Methanobacteriota</taxon>
        <taxon>Methanomada group</taxon>
        <taxon>Methanobacteria</taxon>
        <taxon>Methanobacteriales</taxon>
        <taxon>Methanobacteriaceae</taxon>
        <taxon>Methanosphaera</taxon>
    </lineage>
</organism>
<keyword evidence="1" id="KW-0472">Membrane</keyword>
<dbReference type="RefSeq" id="WP_011405997.1">
    <property type="nucleotide sequence ID" value="NC_007681.1"/>
</dbReference>